<sequence>MEREKFSSRLGFLLISAGCAIGIGNVWRFPYITGQYGGAVFVLIYLLFLAILGLPIMVMEFAVGRASQKSVALSFNVLEPKGSKWHIYRWFGMAGNYLLMMFYTTVGGWMLTYFVKMVKGDFVGLDADQVGAEFGAVTSQMGMQIFWMIVIVLVGFGICSLGLQKGVEKITKWMMCSLFVIMVVLAIRSVTLPGAVEGLKFYLVPDFGRMVENGIGNTIFAALGQAFFTLSLGIGAMAIFGSYIGRDRSLMGESVSITILDTLVALIAGLIIFPACSAYSVNPGEGPGLVFVTLPNVFNHMAGGRWWGALFFIFMSFAALSTIVAVFENILSFAIDLTGCSRKKAVACNLVAIILLSLPCVLGFTAWAGFHPLGGSSNILDLEDFLVSNNLLPLGSLVYLLFCTRRYGWGWDNFIAEANQGRGLKFPRWARVYVSYILPVIVLLVFVQGYLSKFFPAFYARLFGG</sequence>
<dbReference type="Pfam" id="PF00209">
    <property type="entry name" value="SNF"/>
    <property type="match status" value="2"/>
</dbReference>
<dbReference type="InterPro" id="IPR047218">
    <property type="entry name" value="YocR/YhdH-like"/>
</dbReference>
<feature type="transmembrane region" description="Helical" evidence="7">
    <location>
        <begin position="257"/>
        <end position="281"/>
    </location>
</feature>
<accession>A0A926HZE2</accession>
<evidence type="ECO:0000256" key="6">
    <source>
        <dbReference type="RuleBase" id="RU003732"/>
    </source>
</evidence>
<dbReference type="EMBL" id="JACRST010000002">
    <property type="protein sequence ID" value="MBC8545837.1"/>
    <property type="molecule type" value="Genomic_DNA"/>
</dbReference>
<name>A0A926HZE2_9FIRM</name>
<reference evidence="8" key="1">
    <citation type="submission" date="2020-08" db="EMBL/GenBank/DDBJ databases">
        <title>Genome public.</title>
        <authorList>
            <person name="Liu C."/>
            <person name="Sun Q."/>
        </authorList>
    </citation>
    <scope>NUCLEOTIDE SEQUENCE</scope>
    <source>
        <strain evidence="8">NSJ-31</strain>
    </source>
</reference>
<dbReference type="InterPro" id="IPR037272">
    <property type="entry name" value="SNS_sf"/>
</dbReference>
<dbReference type="GO" id="GO:0015293">
    <property type="term" value="F:symporter activity"/>
    <property type="evidence" value="ECO:0007669"/>
    <property type="project" value="UniProtKB-KW"/>
</dbReference>
<organism evidence="8 9">
    <name type="scientific">Ligaoa zhengdingensis</name>
    <dbReference type="NCBI Taxonomy" id="2763658"/>
    <lineage>
        <taxon>Bacteria</taxon>
        <taxon>Bacillati</taxon>
        <taxon>Bacillota</taxon>
        <taxon>Clostridia</taxon>
        <taxon>Eubacteriales</taxon>
        <taxon>Oscillospiraceae</taxon>
        <taxon>Ligaoa</taxon>
    </lineage>
</organism>
<dbReference type="GO" id="GO:0016020">
    <property type="term" value="C:membrane"/>
    <property type="evidence" value="ECO:0007669"/>
    <property type="project" value="UniProtKB-SubCell"/>
</dbReference>
<dbReference type="Proteomes" id="UP000653127">
    <property type="component" value="Unassembled WGS sequence"/>
</dbReference>
<evidence type="ECO:0000313" key="9">
    <source>
        <dbReference type="Proteomes" id="UP000653127"/>
    </source>
</evidence>
<feature type="transmembrane region" description="Helical" evidence="7">
    <location>
        <begin position="347"/>
        <end position="370"/>
    </location>
</feature>
<feature type="transmembrane region" description="Helical" evidence="7">
    <location>
        <begin position="215"/>
        <end position="245"/>
    </location>
</feature>
<dbReference type="RefSeq" id="WP_249281991.1">
    <property type="nucleotide sequence ID" value="NZ_JACRST010000002.1"/>
</dbReference>
<dbReference type="PANTHER" id="PTHR42948:SF1">
    <property type="entry name" value="TRANSPORTER"/>
    <property type="match status" value="1"/>
</dbReference>
<dbReference type="NCBIfam" id="NF037979">
    <property type="entry name" value="Na_transp"/>
    <property type="match status" value="1"/>
</dbReference>
<comment type="similarity">
    <text evidence="6">Belongs to the sodium:neurotransmitter symporter (SNF) (TC 2.A.22) family.</text>
</comment>
<feature type="transmembrane region" description="Helical" evidence="7">
    <location>
        <begin position="38"/>
        <end position="59"/>
    </location>
</feature>
<evidence type="ECO:0000256" key="3">
    <source>
        <dbReference type="ARBA" id="ARBA00022692"/>
    </source>
</evidence>
<feature type="transmembrane region" description="Helical" evidence="7">
    <location>
        <begin position="390"/>
        <end position="408"/>
    </location>
</feature>
<evidence type="ECO:0000256" key="4">
    <source>
        <dbReference type="ARBA" id="ARBA00022989"/>
    </source>
</evidence>
<keyword evidence="3 6" id="KW-0812">Transmembrane</keyword>
<evidence type="ECO:0000313" key="8">
    <source>
        <dbReference type="EMBL" id="MBC8545837.1"/>
    </source>
</evidence>
<dbReference type="CDD" id="cd10336">
    <property type="entry name" value="SLC6sbd_Tyt1-Like"/>
    <property type="match status" value="1"/>
</dbReference>
<dbReference type="PRINTS" id="PR00176">
    <property type="entry name" value="NANEUSMPORT"/>
</dbReference>
<keyword evidence="2 6" id="KW-0813">Transport</keyword>
<feature type="transmembrane region" description="Helical" evidence="7">
    <location>
        <begin position="145"/>
        <end position="163"/>
    </location>
</feature>
<keyword evidence="6" id="KW-0769">Symport</keyword>
<comment type="caution">
    <text evidence="8">The sequence shown here is derived from an EMBL/GenBank/DDBJ whole genome shotgun (WGS) entry which is preliminary data.</text>
</comment>
<dbReference type="InterPro" id="IPR000175">
    <property type="entry name" value="Na/ntran_symport"/>
</dbReference>
<feature type="transmembrane region" description="Helical" evidence="7">
    <location>
        <begin position="306"/>
        <end position="327"/>
    </location>
</feature>
<proteinExistence type="inferred from homology"/>
<evidence type="ECO:0000256" key="7">
    <source>
        <dbReference type="SAM" id="Phobius"/>
    </source>
</evidence>
<feature type="transmembrane region" description="Helical" evidence="7">
    <location>
        <begin position="94"/>
        <end position="115"/>
    </location>
</feature>
<evidence type="ECO:0000256" key="5">
    <source>
        <dbReference type="ARBA" id="ARBA00023136"/>
    </source>
</evidence>
<feature type="transmembrane region" description="Helical" evidence="7">
    <location>
        <begin position="175"/>
        <end position="195"/>
    </location>
</feature>
<gene>
    <name evidence="8" type="ORF">H8711_02645</name>
</gene>
<keyword evidence="5 7" id="KW-0472">Membrane</keyword>
<dbReference type="SUPFAM" id="SSF161070">
    <property type="entry name" value="SNF-like"/>
    <property type="match status" value="1"/>
</dbReference>
<dbReference type="PANTHER" id="PTHR42948">
    <property type="entry name" value="TRANSPORTER"/>
    <property type="match status" value="1"/>
</dbReference>
<evidence type="ECO:0000256" key="1">
    <source>
        <dbReference type="ARBA" id="ARBA00004141"/>
    </source>
</evidence>
<keyword evidence="9" id="KW-1185">Reference proteome</keyword>
<comment type="subcellular location">
    <subcellularLocation>
        <location evidence="1">Membrane</location>
        <topology evidence="1">Multi-pass membrane protein</topology>
    </subcellularLocation>
</comment>
<feature type="transmembrane region" description="Helical" evidence="7">
    <location>
        <begin position="429"/>
        <end position="451"/>
    </location>
</feature>
<dbReference type="AlphaFoldDB" id="A0A926HZE2"/>
<dbReference type="PROSITE" id="PS00610">
    <property type="entry name" value="NA_NEUROTRAN_SYMP_1"/>
    <property type="match status" value="1"/>
</dbReference>
<evidence type="ECO:0000256" key="2">
    <source>
        <dbReference type="ARBA" id="ARBA00022448"/>
    </source>
</evidence>
<keyword evidence="4 7" id="KW-1133">Transmembrane helix</keyword>
<dbReference type="PROSITE" id="PS50267">
    <property type="entry name" value="NA_NEUROTRAN_SYMP_3"/>
    <property type="match status" value="1"/>
</dbReference>
<protein>
    <recommendedName>
        <fullName evidence="6">Transporter</fullName>
    </recommendedName>
</protein>